<evidence type="ECO:0000256" key="9">
    <source>
        <dbReference type="RuleBase" id="RU003884"/>
    </source>
</evidence>
<evidence type="ECO:0000256" key="2">
    <source>
        <dbReference type="ARBA" id="ARBA00008064"/>
    </source>
</evidence>
<evidence type="ECO:0000256" key="6">
    <source>
        <dbReference type="ARBA" id="ARBA00022729"/>
    </source>
</evidence>
<dbReference type="InterPro" id="IPR018030">
    <property type="entry name" value="Fimbrial_membr_usher_CS"/>
</dbReference>
<dbReference type="InterPro" id="IPR042186">
    <property type="entry name" value="FimD_plug_dom"/>
</dbReference>
<keyword evidence="7 9" id="KW-0472">Membrane</keyword>
<dbReference type="RefSeq" id="WP_240095011.1">
    <property type="nucleotide sequence ID" value="NZ_JAIUQT010000098.1"/>
</dbReference>
<keyword evidence="9" id="KW-1029">Fimbrium biogenesis</keyword>
<keyword evidence="6" id="KW-0732">Signal</keyword>
<accession>A0A895P569</accession>
<dbReference type="Gene3D" id="3.10.20.410">
    <property type="match status" value="1"/>
</dbReference>
<dbReference type="PROSITE" id="PS01151">
    <property type="entry name" value="FIMBRIAL_USHER"/>
    <property type="match status" value="1"/>
</dbReference>
<evidence type="ECO:0000256" key="8">
    <source>
        <dbReference type="ARBA" id="ARBA00023237"/>
    </source>
</evidence>
<protein>
    <submittedName>
        <fullName evidence="12">Fimbrial biogenesis outer membrane usher protein</fullName>
    </submittedName>
</protein>
<keyword evidence="3 9" id="KW-0813">Transport</keyword>
<dbReference type="InterPro" id="IPR043142">
    <property type="entry name" value="PapC-like_C_sf"/>
</dbReference>
<dbReference type="InterPro" id="IPR025885">
    <property type="entry name" value="PapC_N"/>
</dbReference>
<evidence type="ECO:0000259" key="11">
    <source>
        <dbReference type="Pfam" id="PF13954"/>
    </source>
</evidence>
<keyword evidence="8 9" id="KW-0998">Cell outer membrane</keyword>
<dbReference type="Gene3D" id="2.60.40.3110">
    <property type="match status" value="1"/>
</dbReference>
<feature type="domain" description="PapC-like C-terminal" evidence="10">
    <location>
        <begin position="738"/>
        <end position="801"/>
    </location>
</feature>
<dbReference type="InterPro" id="IPR025949">
    <property type="entry name" value="PapC-like_C"/>
</dbReference>
<evidence type="ECO:0000256" key="5">
    <source>
        <dbReference type="ARBA" id="ARBA00022692"/>
    </source>
</evidence>
<keyword evidence="4" id="KW-1134">Transmembrane beta strand</keyword>
<keyword evidence="12" id="KW-0614">Plasmid</keyword>
<dbReference type="GO" id="GO:0009279">
    <property type="term" value="C:cell outer membrane"/>
    <property type="evidence" value="ECO:0007669"/>
    <property type="project" value="UniProtKB-SubCell"/>
</dbReference>
<dbReference type="Gene3D" id="2.60.40.2070">
    <property type="match status" value="1"/>
</dbReference>
<name>A0A895P569_ECOLX</name>
<organism evidence="12 13">
    <name type="scientific">Escherichia coli</name>
    <dbReference type="NCBI Taxonomy" id="562"/>
    <lineage>
        <taxon>Bacteria</taxon>
        <taxon>Pseudomonadati</taxon>
        <taxon>Pseudomonadota</taxon>
        <taxon>Gammaproteobacteria</taxon>
        <taxon>Enterobacterales</taxon>
        <taxon>Enterobacteriaceae</taxon>
        <taxon>Escherichia</taxon>
    </lineage>
</organism>
<dbReference type="SUPFAM" id="SSF141729">
    <property type="entry name" value="FimD N-terminal domain-like"/>
    <property type="match status" value="1"/>
</dbReference>
<gene>
    <name evidence="12" type="ORF">JNP96_29805</name>
</gene>
<evidence type="ECO:0000313" key="13">
    <source>
        <dbReference type="Proteomes" id="UP000663166"/>
    </source>
</evidence>
<dbReference type="GO" id="GO:0009297">
    <property type="term" value="P:pilus assembly"/>
    <property type="evidence" value="ECO:0007669"/>
    <property type="project" value="InterPro"/>
</dbReference>
<feature type="domain" description="PapC N-terminal" evidence="11">
    <location>
        <begin position="38"/>
        <end position="165"/>
    </location>
</feature>
<evidence type="ECO:0000256" key="4">
    <source>
        <dbReference type="ARBA" id="ARBA00022452"/>
    </source>
</evidence>
<evidence type="ECO:0000256" key="1">
    <source>
        <dbReference type="ARBA" id="ARBA00004571"/>
    </source>
</evidence>
<sequence>MQTRINPVIYFMLLAGFSYHKTLLARNIEYVFDSALVNNVDVTRFNDGQQLPGSYLVAVSVNDKRKKQGDYTVDFQYRGDVLTPNIEKDELLLFGINPEKITLVFYKNEKYIDFEKSDIKFDFSFFSKSLVLYVPNQSLINNSSELAHESQWDDGINALYLNYDTKLYHRRVKYDSSNNESYYASLNPGVNIGSWRLRNSGIWMKGYDGESEYQNSYIYAERDIRSLKSKLLLGESSTGSEIFDSVPFKGVRLSTSDNMIPYLERTFVPTVRGVANSVAQVDVRQNGYIIYSTEVPAGPFALSDIPAAEGSDMEVTVTEDNGSVQRFTVPYNAPAISIKSGSLKYDVTFGKYRPYYNVSRKDNFSHFTIIYGFNDLLTGYTGVQASNNYFSGAIGFGFNFNELGAVSLDGIYSKDGYNNDEDGSAVRVRYKNLLSETNTTFDIASYQYASKNYSTFADAMEKSMRHSYDWKKKNDTSMRIRQSFSDYGLLDLSLNKTTYWNKKDESYAAFNYSTLLLRNISFTVGWNKYFDSYYSDQEDVFSASISVPFGKMINSGSANLRYQIINERDDSISNSVSLNGMAYNNRLAWNVTQSVNSKEHNNNRTSLSSSLKNSFGTMNAMYNHSHMVTQYGGGINGSIVLHDKGITFGQRITGAAALIDTDGSENITVLNKPGVITDSNGFAIVTGLGSYRKNDIYLEQSKISSDTSIDKTISSVVPTDSALVRAKYSTMKGSKAILKLLDRNNVPIAFGSVVSVQDKSSTGIVGDDGRVYMSGLDGSGILKVQWGKNSQEQCQIPYTLKNKKSLGLYSETLKCM</sequence>
<evidence type="ECO:0000313" key="12">
    <source>
        <dbReference type="EMBL" id="QSA00486.1"/>
    </source>
</evidence>
<reference evidence="12" key="1">
    <citation type="submission" date="2021-02" db="EMBL/GenBank/DDBJ databases">
        <title>Co-localization of colistin and carbapenem -resistance genes on a novel transferable IncHI2 plasmid in Escherichia coli from chicken-origin.</title>
        <authorList>
            <person name="Hoffmann M."/>
            <person name="Balkey M."/>
            <person name="Ronco T."/>
            <person name="Hendriksen R.S."/>
        </authorList>
    </citation>
    <scope>NUCLEOTIDE SEQUENCE</scope>
    <source>
        <strain evidence="12">CFSAN083829</strain>
        <plasmid evidence="12">pCFSAN083829_2</plasmid>
    </source>
</reference>
<dbReference type="Pfam" id="PF13954">
    <property type="entry name" value="PapC_N"/>
    <property type="match status" value="1"/>
</dbReference>
<dbReference type="EMBL" id="CP070395">
    <property type="protein sequence ID" value="QSA00486.1"/>
    <property type="molecule type" value="Genomic_DNA"/>
</dbReference>
<comment type="similarity">
    <text evidence="2 9">Belongs to the fimbrial export usher family.</text>
</comment>
<dbReference type="Proteomes" id="UP000663166">
    <property type="component" value="Plasmid pCFSAN083829_2"/>
</dbReference>
<geneLocation type="plasmid" evidence="12 13">
    <name>pCFSAN083829_2</name>
</geneLocation>
<evidence type="ECO:0000259" key="10">
    <source>
        <dbReference type="Pfam" id="PF13953"/>
    </source>
</evidence>
<dbReference type="PANTHER" id="PTHR30451:SF9">
    <property type="entry name" value="F1 CAPSULE-ANCHORING PROTEIN"/>
    <property type="match status" value="1"/>
</dbReference>
<dbReference type="InterPro" id="IPR037224">
    <property type="entry name" value="PapC_N_sf"/>
</dbReference>
<keyword evidence="5 9" id="KW-0812">Transmembrane</keyword>
<dbReference type="AlphaFoldDB" id="A0A895P569"/>
<dbReference type="GO" id="GO:0015473">
    <property type="term" value="F:fimbrial usher porin activity"/>
    <property type="evidence" value="ECO:0007669"/>
    <property type="project" value="InterPro"/>
</dbReference>
<dbReference type="InterPro" id="IPR000015">
    <property type="entry name" value="Fimb_usher"/>
</dbReference>
<dbReference type="PANTHER" id="PTHR30451">
    <property type="entry name" value="OUTER MEMBRANE USHER PROTEIN"/>
    <property type="match status" value="1"/>
</dbReference>
<evidence type="ECO:0000256" key="7">
    <source>
        <dbReference type="ARBA" id="ARBA00023136"/>
    </source>
</evidence>
<dbReference type="Gene3D" id="2.60.40.2610">
    <property type="entry name" value="Outer membrane usher protein FimD, plug domain"/>
    <property type="match status" value="1"/>
</dbReference>
<proteinExistence type="inferred from homology"/>
<comment type="subcellular location">
    <subcellularLocation>
        <location evidence="1 9">Cell outer membrane</location>
        <topology evidence="1 9">Multi-pass membrane protein</topology>
    </subcellularLocation>
</comment>
<dbReference type="Pfam" id="PF00577">
    <property type="entry name" value="Usher"/>
    <property type="match status" value="1"/>
</dbReference>
<evidence type="ECO:0000256" key="3">
    <source>
        <dbReference type="ARBA" id="ARBA00022448"/>
    </source>
</evidence>
<dbReference type="Pfam" id="PF13953">
    <property type="entry name" value="PapC_C"/>
    <property type="match status" value="1"/>
</dbReference>